<dbReference type="PANTHER" id="PTHR10466">
    <property type="entry name" value="PHOSPHOMANNOMUTASE"/>
    <property type="match status" value="1"/>
</dbReference>
<reference evidence="4 5" key="1">
    <citation type="submission" date="2014-04" db="EMBL/GenBank/DDBJ databases">
        <title>A new species of microsporidia sheds light on the evolution of extreme parasitism.</title>
        <authorList>
            <person name="Haag K.L."/>
            <person name="James T.Y."/>
            <person name="Larsson R."/>
            <person name="Schaer T.M."/>
            <person name="Refardt D."/>
            <person name="Pombert J.-F."/>
            <person name="Ebert D."/>
        </authorList>
    </citation>
    <scope>NUCLEOTIDE SEQUENCE [LARGE SCALE GENOMIC DNA]</scope>
    <source>
        <strain evidence="4 5">UGP3</strain>
        <tissue evidence="4">Spores</tissue>
    </source>
</reference>
<dbReference type="InterPro" id="IPR005002">
    <property type="entry name" value="PMM"/>
</dbReference>
<evidence type="ECO:0000256" key="3">
    <source>
        <dbReference type="RuleBase" id="RU361118"/>
    </source>
</evidence>
<dbReference type="UniPathway" id="UPA00126">
    <property type="reaction ID" value="UER00424"/>
</dbReference>
<dbReference type="OrthoDB" id="10264771at2759"/>
<dbReference type="GO" id="GO:0004615">
    <property type="term" value="F:phosphomannomutase activity"/>
    <property type="evidence" value="ECO:0007669"/>
    <property type="project" value="UniProtKB-EC"/>
</dbReference>
<comment type="catalytic activity">
    <reaction evidence="3">
        <text>alpha-D-mannose 1-phosphate = D-mannose 6-phosphate</text>
        <dbReference type="Rhea" id="RHEA:11140"/>
        <dbReference type="ChEBI" id="CHEBI:58409"/>
        <dbReference type="ChEBI" id="CHEBI:58735"/>
        <dbReference type="EC" id="5.4.2.8"/>
    </reaction>
</comment>
<evidence type="ECO:0000256" key="2">
    <source>
        <dbReference type="PIRSR" id="PIRSR605002-3"/>
    </source>
</evidence>
<dbReference type="GO" id="GO:0009298">
    <property type="term" value="P:GDP-mannose biosynthetic process"/>
    <property type="evidence" value="ECO:0007669"/>
    <property type="project" value="UniProtKB-UniPathway"/>
</dbReference>
<dbReference type="Proteomes" id="UP000029725">
    <property type="component" value="Unassembled WGS sequence"/>
</dbReference>
<keyword evidence="5" id="KW-1185">Reference proteome</keyword>
<dbReference type="GO" id="GO:0006013">
    <property type="term" value="P:mannose metabolic process"/>
    <property type="evidence" value="ECO:0007669"/>
    <property type="project" value="TreeGrafter"/>
</dbReference>
<dbReference type="VEuPathDB" id="MicrosporidiaDB:DI09_2p210"/>
<proteinExistence type="inferred from homology"/>
<dbReference type="Pfam" id="PF03332">
    <property type="entry name" value="PMM"/>
    <property type="match status" value="2"/>
</dbReference>
<comment type="cofactor">
    <cofactor evidence="2">
        <name>Mg(2+)</name>
        <dbReference type="ChEBI" id="CHEBI:18420"/>
    </cofactor>
</comment>
<keyword evidence="2" id="KW-0479">Metal-binding</keyword>
<gene>
    <name evidence="4" type="ORF">DI09_2p210</name>
</gene>
<dbReference type="GO" id="GO:0046872">
    <property type="term" value="F:metal ion binding"/>
    <property type="evidence" value="ECO:0007669"/>
    <property type="project" value="UniProtKB-KW"/>
</dbReference>
<evidence type="ECO:0000313" key="5">
    <source>
        <dbReference type="Proteomes" id="UP000029725"/>
    </source>
</evidence>
<comment type="caution">
    <text evidence="4">The sequence shown here is derived from an EMBL/GenBank/DDBJ whole genome shotgun (WGS) entry which is preliminary data.</text>
</comment>
<organism evidence="4 5">
    <name type="scientific">Mitosporidium daphniae</name>
    <dbReference type="NCBI Taxonomy" id="1485682"/>
    <lineage>
        <taxon>Eukaryota</taxon>
        <taxon>Fungi</taxon>
        <taxon>Fungi incertae sedis</taxon>
        <taxon>Microsporidia</taxon>
        <taxon>Mitosporidium</taxon>
    </lineage>
</organism>
<feature type="binding site" evidence="1">
    <location>
        <position position="66"/>
    </location>
    <ligand>
        <name>alpha-D-mannose 1-phosphate</name>
        <dbReference type="ChEBI" id="CHEBI:58409"/>
    </ligand>
</feature>
<dbReference type="Gene3D" id="3.40.50.1000">
    <property type="entry name" value="HAD superfamily/HAD-like"/>
    <property type="match status" value="1"/>
</dbReference>
<dbReference type="SUPFAM" id="SSF56784">
    <property type="entry name" value="HAD-like"/>
    <property type="match status" value="1"/>
</dbReference>
<comment type="similarity">
    <text evidence="3">Belongs to the eukaryotic PMM family.</text>
</comment>
<evidence type="ECO:0000256" key="1">
    <source>
        <dbReference type="PIRSR" id="PIRSR605002-2"/>
    </source>
</evidence>
<protein>
    <recommendedName>
        <fullName evidence="3">Phosphomannomutase</fullName>
        <ecNumber evidence="3">5.4.2.8</ecNumber>
    </recommendedName>
</protein>
<dbReference type="InterPro" id="IPR023214">
    <property type="entry name" value="HAD_sf"/>
</dbReference>
<dbReference type="GO" id="GO:0006487">
    <property type="term" value="P:protein N-linked glycosylation"/>
    <property type="evidence" value="ECO:0007669"/>
    <property type="project" value="TreeGrafter"/>
</dbReference>
<comment type="subunit">
    <text evidence="3">Homodimer.</text>
</comment>
<feature type="binding site" evidence="2">
    <location>
        <position position="96"/>
    </location>
    <ligand>
        <name>Mg(2+)</name>
        <dbReference type="ChEBI" id="CHEBI:18420"/>
        <label>1</label>
    </ligand>
</feature>
<dbReference type="PANTHER" id="PTHR10466:SF0">
    <property type="entry name" value="PHOSPHOMANNOMUTASE"/>
    <property type="match status" value="1"/>
</dbReference>
<evidence type="ECO:0000313" key="4">
    <source>
        <dbReference type="EMBL" id="KGG51644.1"/>
    </source>
</evidence>
<dbReference type="GeneID" id="25259448"/>
<dbReference type="HOGENOM" id="CLU_1669806_0_0_1"/>
<sequence>MLTALKDLKKTAAIGFVGGSDMDKQQEQLRGEGYVLKTSIRKALIEKLEATFPQYNLKYSIGGQISIDIFPKGWDKTFCLKHLEKEGFKEIHFFGDKTSQVYTKPMLIQSVGRQRLRDLPPSLRYWTRRSFAATYHPTDQRATAIKFQTCVQNRATCC</sequence>
<keyword evidence="2" id="KW-0460">Magnesium</keyword>
<dbReference type="InterPro" id="IPR036412">
    <property type="entry name" value="HAD-like_sf"/>
</dbReference>
<accession>A0A098VS45</accession>
<feature type="binding site" evidence="1">
    <location>
        <position position="68"/>
    </location>
    <ligand>
        <name>alpha-D-mannose 1-phosphate</name>
        <dbReference type="ChEBI" id="CHEBI:58409"/>
    </ligand>
</feature>
<comment type="subcellular location">
    <subcellularLocation>
        <location evidence="3">Cytoplasm</location>
    </subcellularLocation>
</comment>
<dbReference type="EMBL" id="JMKJ01000222">
    <property type="protein sequence ID" value="KGG51644.1"/>
    <property type="molecule type" value="Genomic_DNA"/>
</dbReference>
<dbReference type="AlphaFoldDB" id="A0A098VS45"/>
<dbReference type="RefSeq" id="XP_013238071.1">
    <property type="nucleotide sequence ID" value="XM_013382617.1"/>
</dbReference>
<dbReference type="EC" id="5.4.2.8" evidence="3"/>
<keyword evidence="3" id="KW-0963">Cytoplasm</keyword>
<comment type="pathway">
    <text evidence="3">Nucleotide-sugar biosynthesis; GDP-alpha-D-mannose biosynthesis; alpha-D-mannose 1-phosphate from D-fructose 6-phosphate: step 2/2.</text>
</comment>
<comment type="function">
    <text evidence="3">Involved in the synthesis of the GDP-mannose and dolichol-phosphate-mannose required for a number of critical mannosyl transfer reactions.</text>
</comment>
<name>A0A098VS45_9MICR</name>
<keyword evidence="3" id="KW-0413">Isomerase</keyword>
<dbReference type="GO" id="GO:0005829">
    <property type="term" value="C:cytosol"/>
    <property type="evidence" value="ECO:0007669"/>
    <property type="project" value="TreeGrafter"/>
</dbReference>